<dbReference type="Gene3D" id="1.10.287.1490">
    <property type="match status" value="1"/>
</dbReference>
<organism evidence="3 4">
    <name type="scientific">Rhodobacter flavimaris</name>
    <dbReference type="NCBI Taxonomy" id="2907145"/>
    <lineage>
        <taxon>Bacteria</taxon>
        <taxon>Pseudomonadati</taxon>
        <taxon>Pseudomonadota</taxon>
        <taxon>Alphaproteobacteria</taxon>
        <taxon>Rhodobacterales</taxon>
        <taxon>Rhodobacter group</taxon>
        <taxon>Rhodobacter</taxon>
    </lineage>
</organism>
<gene>
    <name evidence="3" type="ORF">LZA78_15730</name>
</gene>
<reference evidence="3 4" key="1">
    <citation type="submission" date="2021-12" db="EMBL/GenBank/DDBJ databases">
        <title>Sinirhodobacter sp. WL0062 is a bacterium isolated from seawater.</title>
        <authorList>
            <person name="Wang L."/>
            <person name="He W."/>
            <person name="Zhang D.-F."/>
        </authorList>
    </citation>
    <scope>NUCLEOTIDE SEQUENCE [LARGE SCALE GENOMIC DNA]</scope>
    <source>
        <strain evidence="3 4">WL0062</strain>
    </source>
</reference>
<dbReference type="EMBL" id="JAJUOS010000014">
    <property type="protein sequence ID" value="MCE5974934.1"/>
    <property type="molecule type" value="Genomic_DNA"/>
</dbReference>
<keyword evidence="2" id="KW-1133">Transmembrane helix</keyword>
<keyword evidence="1" id="KW-0175">Coiled coil</keyword>
<dbReference type="RefSeq" id="WP_233677869.1">
    <property type="nucleotide sequence ID" value="NZ_JAJUOS010000014.1"/>
</dbReference>
<dbReference type="Proteomes" id="UP001521181">
    <property type="component" value="Unassembled WGS sequence"/>
</dbReference>
<evidence type="ECO:0000313" key="3">
    <source>
        <dbReference type="EMBL" id="MCE5974934.1"/>
    </source>
</evidence>
<name>A0ABS8YYR8_9RHOB</name>
<keyword evidence="4" id="KW-1185">Reference proteome</keyword>
<comment type="caution">
    <text evidence="3">The sequence shown here is derived from an EMBL/GenBank/DDBJ whole genome shotgun (WGS) entry which is preliminary data.</text>
</comment>
<feature type="transmembrane region" description="Helical" evidence="2">
    <location>
        <begin position="307"/>
        <end position="329"/>
    </location>
</feature>
<evidence type="ECO:0000256" key="1">
    <source>
        <dbReference type="SAM" id="Coils"/>
    </source>
</evidence>
<protein>
    <submittedName>
        <fullName evidence="3">Uncharacterized protein</fullName>
    </submittedName>
</protein>
<evidence type="ECO:0000313" key="4">
    <source>
        <dbReference type="Proteomes" id="UP001521181"/>
    </source>
</evidence>
<dbReference type="SUPFAM" id="SSF90257">
    <property type="entry name" value="Myosin rod fragments"/>
    <property type="match status" value="1"/>
</dbReference>
<proteinExistence type="predicted"/>
<evidence type="ECO:0000256" key="2">
    <source>
        <dbReference type="SAM" id="Phobius"/>
    </source>
</evidence>
<feature type="coiled-coil region" evidence="1">
    <location>
        <begin position="143"/>
        <end position="240"/>
    </location>
</feature>
<keyword evidence="2" id="KW-0472">Membrane</keyword>
<feature type="transmembrane region" description="Helical" evidence="2">
    <location>
        <begin position="259"/>
        <end position="281"/>
    </location>
</feature>
<accession>A0ABS8YYR8</accession>
<sequence length="414" mass="46915">MVDATESVVKPHAIAVELFSRKSNRTTQLIENVSDDKSLDGRNRWYEFQLERPIYAREISIVTSGYSDWDEVEFEVSHLDGTLHEEKIKFSNNASSLQLGKLIAEFRFRPGAKWLTETKIKKVSVSGLTLDEFHAYEWAIKEFDKKEADLKQRESKAQELTDKVAQLGSERSALDGEIGQAKAQLLTLEQSVAAAQKALNEDNSSRADITRELANLREERRALNDDIKASETKLNELTKQVRLFPSEIAGFVKEGNRNILWYICISAPFVIIIFIVLNSLFTSAIDLTQLWRKEENIDTWTVFLTRIPFVVVAIAILEVCGYVVGRLVFEIIKINRQRLSLSKLSIIAKDVSTASAHNTAMTDEELFHKETELKMELLRDHMKEYVSEEFSYKGTAFQSAISAVAEKLAIGGKG</sequence>
<keyword evidence="2" id="KW-0812">Transmembrane</keyword>